<dbReference type="SUPFAM" id="SSF53933">
    <property type="entry name" value="Microbial ribonucleases"/>
    <property type="match status" value="1"/>
</dbReference>
<dbReference type="GO" id="GO:0003723">
    <property type="term" value="F:RNA binding"/>
    <property type="evidence" value="ECO:0007669"/>
    <property type="project" value="InterPro"/>
</dbReference>
<gene>
    <name evidence="5" type="ORF">SAMN05421505_10231</name>
</gene>
<protein>
    <submittedName>
        <fullName evidence="5">Ribonuclease</fullName>
    </submittedName>
</protein>
<dbReference type="InterPro" id="IPR016191">
    <property type="entry name" value="Ribonuclease/ribotoxin"/>
</dbReference>
<dbReference type="EMBL" id="FNCN01000002">
    <property type="protein sequence ID" value="SDG13902.1"/>
    <property type="molecule type" value="Genomic_DNA"/>
</dbReference>
<sequence length="166" mass="18577">MSFKLKLAAALAALAGSCAAGGPYPAGHPIGSAATPPPTPPATSATVAPTVLDTPPPSLFAIRGVTGDARIAYLRAAYFNFPRNRGVKRYYDHGSVRYWHHGGKFRNFERRLPRGGDYFEYDMYTRRSPEEPRGTRRIVVNLKRQHNGKYPTWYTTDHYNSFHVIH</sequence>
<feature type="chain" id="PRO_5039076666" evidence="4">
    <location>
        <begin position="21"/>
        <end position="166"/>
    </location>
</feature>
<dbReference type="InterPro" id="IPR000026">
    <property type="entry name" value="N1-like"/>
</dbReference>
<accession>A0A1G7RT59</accession>
<dbReference type="Pfam" id="PF00545">
    <property type="entry name" value="Ribonuclease"/>
    <property type="match status" value="1"/>
</dbReference>
<dbReference type="PROSITE" id="PS51257">
    <property type="entry name" value="PROKAR_LIPOPROTEIN"/>
    <property type="match status" value="1"/>
</dbReference>
<dbReference type="STRING" id="504805.SAMN05421505_10231"/>
<keyword evidence="4" id="KW-0732">Signal</keyword>
<evidence type="ECO:0000256" key="2">
    <source>
        <dbReference type="ARBA" id="ARBA00022801"/>
    </source>
</evidence>
<dbReference type="GO" id="GO:0016787">
    <property type="term" value="F:hydrolase activity"/>
    <property type="evidence" value="ECO:0007669"/>
    <property type="project" value="UniProtKB-KW"/>
</dbReference>
<reference evidence="5 6" key="1">
    <citation type="submission" date="2016-10" db="EMBL/GenBank/DDBJ databases">
        <authorList>
            <person name="de Groot N.N."/>
        </authorList>
    </citation>
    <scope>NUCLEOTIDE SEQUENCE [LARGE SCALE GENOMIC DNA]</scope>
    <source>
        <strain evidence="5 6">CPCC 201354</strain>
    </source>
</reference>
<keyword evidence="2" id="KW-0378">Hydrolase</keyword>
<keyword evidence="6" id="KW-1185">Reference proteome</keyword>
<dbReference type="AlphaFoldDB" id="A0A1G7RT59"/>
<feature type="region of interest" description="Disordered" evidence="3">
    <location>
        <begin position="30"/>
        <end position="50"/>
    </location>
</feature>
<evidence type="ECO:0000256" key="4">
    <source>
        <dbReference type="SAM" id="SignalP"/>
    </source>
</evidence>
<keyword evidence="1" id="KW-0540">Nuclease</keyword>
<evidence type="ECO:0000313" key="5">
    <source>
        <dbReference type="EMBL" id="SDG13902.1"/>
    </source>
</evidence>
<name>A0A1G7RT59_9ACTN</name>
<evidence type="ECO:0000256" key="1">
    <source>
        <dbReference type="ARBA" id="ARBA00022722"/>
    </source>
</evidence>
<feature type="signal peptide" evidence="4">
    <location>
        <begin position="1"/>
        <end position="20"/>
    </location>
</feature>
<dbReference type="Proteomes" id="UP000198923">
    <property type="component" value="Unassembled WGS sequence"/>
</dbReference>
<organism evidence="5 6">
    <name type="scientific">Sinosporangium album</name>
    <dbReference type="NCBI Taxonomy" id="504805"/>
    <lineage>
        <taxon>Bacteria</taxon>
        <taxon>Bacillati</taxon>
        <taxon>Actinomycetota</taxon>
        <taxon>Actinomycetes</taxon>
        <taxon>Streptosporangiales</taxon>
        <taxon>Streptosporangiaceae</taxon>
        <taxon>Sinosporangium</taxon>
    </lineage>
</organism>
<proteinExistence type="predicted"/>
<evidence type="ECO:0000256" key="3">
    <source>
        <dbReference type="SAM" id="MobiDB-lite"/>
    </source>
</evidence>
<evidence type="ECO:0000313" key="6">
    <source>
        <dbReference type="Proteomes" id="UP000198923"/>
    </source>
</evidence>
<dbReference type="GO" id="GO:0004521">
    <property type="term" value="F:RNA endonuclease activity"/>
    <property type="evidence" value="ECO:0007669"/>
    <property type="project" value="InterPro"/>
</dbReference>
<dbReference type="Gene3D" id="3.10.450.30">
    <property type="entry name" value="Microbial ribonucleases"/>
    <property type="match status" value="1"/>
</dbReference>